<sequence>MVLWSQERGHMPSSNRHEHTWDSEGGRCFVFVIAYTCPTVLA</sequence>
<evidence type="ECO:0000313" key="2">
    <source>
        <dbReference type="EMBL" id="EDL95080.1"/>
    </source>
</evidence>
<feature type="region of interest" description="Disordered" evidence="1">
    <location>
        <begin position="1"/>
        <end position="21"/>
    </location>
</feature>
<evidence type="ECO:0000256" key="1">
    <source>
        <dbReference type="SAM" id="MobiDB-lite"/>
    </source>
</evidence>
<accession>A6K7E0</accession>
<feature type="compositionally biased region" description="Basic and acidic residues" evidence="1">
    <location>
        <begin position="7"/>
        <end position="21"/>
    </location>
</feature>
<reference evidence="2 3" key="1">
    <citation type="submission" date="2005-09" db="EMBL/GenBank/DDBJ databases">
        <authorList>
            <person name="Mural R.J."/>
            <person name="Li P.W."/>
            <person name="Adams M.D."/>
            <person name="Amanatides P.G."/>
            <person name="Baden-Tillson H."/>
            <person name="Barnstead M."/>
            <person name="Chin S.H."/>
            <person name="Dew I."/>
            <person name="Evans C.A."/>
            <person name="Ferriera S."/>
            <person name="Flanigan M."/>
            <person name="Fosler C."/>
            <person name="Glodek A."/>
            <person name="Gu Z."/>
            <person name="Holt R.A."/>
            <person name="Jennings D."/>
            <person name="Kraft C.L."/>
            <person name="Lu F."/>
            <person name="Nguyen T."/>
            <person name="Nusskern D.R."/>
            <person name="Pfannkoch C.M."/>
            <person name="Sitter C."/>
            <person name="Sutton G.G."/>
            <person name="Venter J.C."/>
            <person name="Wang Z."/>
            <person name="Woodage T."/>
            <person name="Zheng X.H."/>
            <person name="Zhong F."/>
        </authorList>
    </citation>
    <scope>NUCLEOTIDE SEQUENCE [LARGE SCALE GENOMIC DNA]</scope>
    <source>
        <strain>BN</strain>
        <strain evidence="3">Sprague-Dawley</strain>
    </source>
</reference>
<dbReference type="AlphaFoldDB" id="A6K7E0"/>
<name>A6K7E0_RAT</name>
<gene>
    <name evidence="2" type="ORF">rCG_27506</name>
</gene>
<proteinExistence type="predicted"/>
<dbReference type="Proteomes" id="UP000234681">
    <property type="component" value="Chromosome 3"/>
</dbReference>
<organism evidence="2 3">
    <name type="scientific">Rattus norvegicus</name>
    <name type="common">Rat</name>
    <dbReference type="NCBI Taxonomy" id="10116"/>
    <lineage>
        <taxon>Eukaryota</taxon>
        <taxon>Metazoa</taxon>
        <taxon>Chordata</taxon>
        <taxon>Craniata</taxon>
        <taxon>Vertebrata</taxon>
        <taxon>Euteleostomi</taxon>
        <taxon>Mammalia</taxon>
        <taxon>Eutheria</taxon>
        <taxon>Euarchontoglires</taxon>
        <taxon>Glires</taxon>
        <taxon>Rodentia</taxon>
        <taxon>Myomorpha</taxon>
        <taxon>Muroidea</taxon>
        <taxon>Muridae</taxon>
        <taxon>Murinae</taxon>
        <taxon>Rattus</taxon>
    </lineage>
</organism>
<dbReference type="EMBL" id="CH474026">
    <property type="protein sequence ID" value="EDL95080.1"/>
    <property type="molecule type" value="Genomic_DNA"/>
</dbReference>
<protein>
    <submittedName>
        <fullName evidence="2">RCG27506</fullName>
    </submittedName>
</protein>
<evidence type="ECO:0000313" key="3">
    <source>
        <dbReference type="Proteomes" id="UP000234681"/>
    </source>
</evidence>